<dbReference type="AlphaFoldDB" id="A0A068YF61"/>
<dbReference type="GO" id="GO:0046961">
    <property type="term" value="F:proton-transporting ATPase activity, rotational mechanism"/>
    <property type="evidence" value="ECO:0007669"/>
    <property type="project" value="InterPro"/>
</dbReference>
<keyword evidence="2" id="KW-0813">Transport</keyword>
<dbReference type="Pfam" id="PF01991">
    <property type="entry name" value="vATP-synt_E"/>
    <property type="match status" value="1"/>
</dbReference>
<protein>
    <submittedName>
        <fullName evidence="4">Vacuolar proton pump subunit E</fullName>
    </submittedName>
</protein>
<evidence type="ECO:0000256" key="3">
    <source>
        <dbReference type="ARBA" id="ARBA00023065"/>
    </source>
</evidence>
<dbReference type="Gene3D" id="3.30.2320.30">
    <property type="entry name" value="ATP synthase, E subunit, C-terminal"/>
    <property type="match status" value="1"/>
</dbReference>
<dbReference type="HAMAP" id="MF_00311">
    <property type="entry name" value="ATP_synth_E_arch"/>
    <property type="match status" value="1"/>
</dbReference>
<dbReference type="eggNOG" id="KOG1664">
    <property type="taxonomic scope" value="Eukaryota"/>
</dbReference>
<accession>A0A068YF61</accession>
<sequence>MSLNDTDVHKQIQRLVAFIDQEANTKVEEIDAKAEEEFQIEKSRLVQNQRLKIMEFYTKKEKQLELAKKIQDSNLMHEARLKVLHNRERFIEELLQEARKRLYVITKDSSKYSATLCGLITQGLLQLVEQEATIKCRAEDYDLVKSLVPTSVKEVKRQTGIDCNVTVDSANFLPQDSCGGVEICVRHGRICVNNTLDARLDQVAEKMMPQIREQLFGVNKNRKFCV</sequence>
<comment type="similarity">
    <text evidence="1">Belongs to the V-ATPase E subunit family.</text>
</comment>
<reference evidence="4" key="1">
    <citation type="journal article" date="2013" name="Nature">
        <title>The genomes of four tapeworm species reveal adaptations to parasitism.</title>
        <authorList>
            <person name="Tsai I.J."/>
            <person name="Zarowiecki M."/>
            <person name="Holroyd N."/>
            <person name="Garciarrubio A."/>
            <person name="Sanchez-Flores A."/>
            <person name="Brooks K.L."/>
            <person name="Tracey A."/>
            <person name="Bobes R.J."/>
            <person name="Fragoso G."/>
            <person name="Sciutto E."/>
            <person name="Aslett M."/>
            <person name="Beasley H."/>
            <person name="Bennett H.M."/>
            <person name="Cai J."/>
            <person name="Camicia F."/>
            <person name="Clark R."/>
            <person name="Cucher M."/>
            <person name="De Silva N."/>
            <person name="Day T.A."/>
            <person name="Deplazes P."/>
            <person name="Estrada K."/>
            <person name="Fernandez C."/>
            <person name="Holland P.W."/>
            <person name="Hou J."/>
            <person name="Hu S."/>
            <person name="Huckvale T."/>
            <person name="Hung S.S."/>
            <person name="Kamenetzky L."/>
            <person name="Keane J.A."/>
            <person name="Kiss F."/>
            <person name="Koziol U."/>
            <person name="Lambert O."/>
            <person name="Liu K."/>
            <person name="Luo X."/>
            <person name="Luo Y."/>
            <person name="Macchiaroli N."/>
            <person name="Nichol S."/>
            <person name="Paps J."/>
            <person name="Parkinson J."/>
            <person name="Pouchkina-Stantcheva N."/>
            <person name="Riddiford N."/>
            <person name="Rosenzvit M."/>
            <person name="Salinas G."/>
            <person name="Wasmuth J.D."/>
            <person name="Zamanian M."/>
            <person name="Zheng Y."/>
            <person name="Cai X."/>
            <person name="Soberon X."/>
            <person name="Olson P.D."/>
            <person name="Laclette J.P."/>
            <person name="Brehm K."/>
            <person name="Berriman M."/>
            <person name="Garciarrubio A."/>
            <person name="Bobes R.J."/>
            <person name="Fragoso G."/>
            <person name="Sanchez-Flores A."/>
            <person name="Estrada K."/>
            <person name="Cevallos M.A."/>
            <person name="Morett E."/>
            <person name="Gonzalez V."/>
            <person name="Portillo T."/>
            <person name="Ochoa-Leyva A."/>
            <person name="Jose M.V."/>
            <person name="Sciutto E."/>
            <person name="Landa A."/>
            <person name="Jimenez L."/>
            <person name="Valdes V."/>
            <person name="Carrero J.C."/>
            <person name="Larralde C."/>
            <person name="Morales-Montor J."/>
            <person name="Limon-Lason J."/>
            <person name="Soberon X."/>
            <person name="Laclette J.P."/>
        </authorList>
    </citation>
    <scope>NUCLEOTIDE SEQUENCE [LARGE SCALE GENOMIC DNA]</scope>
</reference>
<dbReference type="InterPro" id="IPR002842">
    <property type="entry name" value="ATPase_V1_Esu"/>
</dbReference>
<dbReference type="STRING" id="6211.A0A068YF61"/>
<reference evidence="4" key="2">
    <citation type="submission" date="2015-11" db="EMBL/GenBank/DDBJ databases">
        <authorList>
            <person name="Zhang Y."/>
            <person name="Guo Z."/>
        </authorList>
    </citation>
    <scope>NUCLEOTIDE SEQUENCE</scope>
</reference>
<dbReference type="OMA" id="QHMMAFI"/>
<dbReference type="Gene3D" id="6.10.250.1620">
    <property type="match status" value="1"/>
</dbReference>
<evidence type="ECO:0000256" key="1">
    <source>
        <dbReference type="ARBA" id="ARBA00005901"/>
    </source>
</evidence>
<dbReference type="PANTHER" id="PTHR45715">
    <property type="entry name" value="ATPASE H+-TRANSPORTING V1 SUBUNIT E1A-RELATED"/>
    <property type="match status" value="1"/>
</dbReference>
<evidence type="ECO:0000256" key="2">
    <source>
        <dbReference type="ARBA" id="ARBA00022448"/>
    </source>
</evidence>
<dbReference type="InterPro" id="IPR038495">
    <property type="entry name" value="ATPase_E_C"/>
</dbReference>
<dbReference type="Proteomes" id="UP000017246">
    <property type="component" value="Unassembled WGS sequence"/>
</dbReference>
<keyword evidence="3" id="KW-0406">Ion transport</keyword>
<gene>
    <name evidence="4" type="ORF">EmuJ_001118800</name>
</gene>
<keyword evidence="5" id="KW-1185">Reference proteome</keyword>
<dbReference type="SUPFAM" id="SSF160527">
    <property type="entry name" value="V-type ATPase subunit E-like"/>
    <property type="match status" value="1"/>
</dbReference>
<dbReference type="EMBL" id="LN902848">
    <property type="protein sequence ID" value="CDS43426.1"/>
    <property type="molecule type" value="Genomic_DNA"/>
</dbReference>
<evidence type="ECO:0000313" key="5">
    <source>
        <dbReference type="Proteomes" id="UP000017246"/>
    </source>
</evidence>
<dbReference type="OrthoDB" id="10263003at2759"/>
<organism evidence="4 5">
    <name type="scientific">Echinococcus multilocularis</name>
    <name type="common">Fox tapeworm</name>
    <dbReference type="NCBI Taxonomy" id="6211"/>
    <lineage>
        <taxon>Eukaryota</taxon>
        <taxon>Metazoa</taxon>
        <taxon>Spiralia</taxon>
        <taxon>Lophotrochozoa</taxon>
        <taxon>Platyhelminthes</taxon>
        <taxon>Cestoda</taxon>
        <taxon>Eucestoda</taxon>
        <taxon>Cyclophyllidea</taxon>
        <taxon>Taeniidae</taxon>
        <taxon>Echinococcus</taxon>
    </lineage>
</organism>
<dbReference type="GO" id="GO:0033178">
    <property type="term" value="C:proton-transporting two-sector ATPase complex, catalytic domain"/>
    <property type="evidence" value="ECO:0007669"/>
    <property type="project" value="InterPro"/>
</dbReference>
<evidence type="ECO:0000313" key="4">
    <source>
        <dbReference type="EMBL" id="CDS43426.1"/>
    </source>
</evidence>
<proteinExistence type="inferred from homology"/>
<name>A0A068YF61_ECHMU</name>